<dbReference type="RefSeq" id="WP_246005923.1">
    <property type="nucleotide sequence ID" value="NZ_RKRA01000001.1"/>
</dbReference>
<dbReference type="InterPro" id="IPR050922">
    <property type="entry name" value="LytR/CpsA/Psr_CW_biosynth"/>
</dbReference>
<feature type="compositionally biased region" description="Low complexity" evidence="2">
    <location>
        <begin position="81"/>
        <end position="99"/>
    </location>
</feature>
<comment type="similarity">
    <text evidence="1">Belongs to the LytR/CpsA/Psr (LCP) family.</text>
</comment>
<proteinExistence type="inferred from homology"/>
<feature type="region of interest" description="Disordered" evidence="2">
    <location>
        <begin position="1"/>
        <end position="118"/>
    </location>
</feature>
<dbReference type="Gene3D" id="3.40.630.190">
    <property type="entry name" value="LCP protein"/>
    <property type="match status" value="1"/>
</dbReference>
<sequence length="424" mass="43600">MSESTGDPRPPSFRPAAPGRRPDTSGARPVGAGAQPAGAAAVGGEAQRPAHPRRTARPAAPVRRTSVRGAAQGPDSPPAYAPSRAAAPSYAPAPAAASPHRAELRPDDSRRPPRRGRRRRSPLAVLLLLLVVLVAWPVGLAVWADSRIQHVEALSGAADTPGTTYLLAGSDSRADGAVADATEGQRSDTIMVMHVPESGPTALVSLPRDTLVAIPGVGENKLNAAFSLGGPPLLVETVEALTGLGVDHYVEIGMGGVSSVVDAVGGVELCLDYDVEDELSGLTWTAGCAQADGVTALAFARMRYADPNGDIGRTERQRQVVSSVVKEVAEPATAFNPAAQVRLVEAGTGALLTDPGTGIVDLGRMAWAFRAATGPDGLVGTPPIADLDHRAGNLGSTVLLAEDAPDFFARLRDGELTAEDLQAG</sequence>
<dbReference type="InterPro" id="IPR004474">
    <property type="entry name" value="LytR_CpsA_psr"/>
</dbReference>
<evidence type="ECO:0000256" key="2">
    <source>
        <dbReference type="SAM" id="MobiDB-lite"/>
    </source>
</evidence>
<organism evidence="5 6">
    <name type="scientific">Georgenia muralis</name>
    <dbReference type="NCBI Taxonomy" id="154117"/>
    <lineage>
        <taxon>Bacteria</taxon>
        <taxon>Bacillati</taxon>
        <taxon>Actinomycetota</taxon>
        <taxon>Actinomycetes</taxon>
        <taxon>Micrococcales</taxon>
        <taxon>Bogoriellaceae</taxon>
        <taxon>Georgenia</taxon>
    </lineage>
</organism>
<keyword evidence="3" id="KW-1133">Transmembrane helix</keyword>
<name>A0A3N4YXN4_9MICO</name>
<dbReference type="Pfam" id="PF03816">
    <property type="entry name" value="LytR_cpsA_psr"/>
    <property type="match status" value="1"/>
</dbReference>
<evidence type="ECO:0000256" key="3">
    <source>
        <dbReference type="SAM" id="Phobius"/>
    </source>
</evidence>
<reference evidence="5 6" key="1">
    <citation type="submission" date="2018-11" db="EMBL/GenBank/DDBJ databases">
        <title>Sequencing the genomes of 1000 actinobacteria strains.</title>
        <authorList>
            <person name="Klenk H.-P."/>
        </authorList>
    </citation>
    <scope>NUCLEOTIDE SEQUENCE [LARGE SCALE GENOMIC DNA]</scope>
    <source>
        <strain evidence="5 6">DSM 14418</strain>
    </source>
</reference>
<gene>
    <name evidence="5" type="ORF">EDD32_0333</name>
</gene>
<evidence type="ECO:0000313" key="6">
    <source>
        <dbReference type="Proteomes" id="UP000280726"/>
    </source>
</evidence>
<comment type="caution">
    <text evidence="5">The sequence shown here is derived from an EMBL/GenBank/DDBJ whole genome shotgun (WGS) entry which is preliminary data.</text>
</comment>
<dbReference type="PANTHER" id="PTHR33392:SF6">
    <property type="entry name" value="POLYISOPRENYL-TEICHOIC ACID--PEPTIDOGLYCAN TEICHOIC ACID TRANSFERASE TAGU"/>
    <property type="match status" value="1"/>
</dbReference>
<evidence type="ECO:0000313" key="5">
    <source>
        <dbReference type="EMBL" id="RPF25919.1"/>
    </source>
</evidence>
<feature type="compositionally biased region" description="Low complexity" evidence="2">
    <location>
        <begin position="26"/>
        <end position="49"/>
    </location>
</feature>
<feature type="compositionally biased region" description="Low complexity" evidence="2">
    <location>
        <begin position="57"/>
        <end position="68"/>
    </location>
</feature>
<dbReference type="AlphaFoldDB" id="A0A3N4YXN4"/>
<feature type="domain" description="Cell envelope-related transcriptional attenuator" evidence="4">
    <location>
        <begin position="186"/>
        <end position="329"/>
    </location>
</feature>
<keyword evidence="6" id="KW-1185">Reference proteome</keyword>
<keyword evidence="3" id="KW-0812">Transmembrane</keyword>
<evidence type="ECO:0000259" key="4">
    <source>
        <dbReference type="Pfam" id="PF03816"/>
    </source>
</evidence>
<evidence type="ECO:0000256" key="1">
    <source>
        <dbReference type="ARBA" id="ARBA00006068"/>
    </source>
</evidence>
<dbReference type="Proteomes" id="UP000280726">
    <property type="component" value="Unassembled WGS sequence"/>
</dbReference>
<accession>A0A3N4YXN4</accession>
<protein>
    <submittedName>
        <fullName evidence="5">LytR family transcriptional attenuator</fullName>
    </submittedName>
</protein>
<feature type="transmembrane region" description="Helical" evidence="3">
    <location>
        <begin position="123"/>
        <end position="144"/>
    </location>
</feature>
<keyword evidence="3" id="KW-0472">Membrane</keyword>
<dbReference type="EMBL" id="RKRA01000001">
    <property type="protein sequence ID" value="RPF25919.1"/>
    <property type="molecule type" value="Genomic_DNA"/>
</dbReference>
<dbReference type="NCBIfam" id="TIGR00350">
    <property type="entry name" value="lytR_cpsA_psr"/>
    <property type="match status" value="1"/>
</dbReference>
<dbReference type="PANTHER" id="PTHR33392">
    <property type="entry name" value="POLYISOPRENYL-TEICHOIC ACID--PEPTIDOGLYCAN TEICHOIC ACID TRANSFERASE TAGU"/>
    <property type="match status" value="1"/>
</dbReference>
<feature type="compositionally biased region" description="Basic and acidic residues" evidence="2">
    <location>
        <begin position="100"/>
        <end position="111"/>
    </location>
</feature>